<dbReference type="Proteomes" id="UP000243542">
    <property type="component" value="Unassembled WGS sequence"/>
</dbReference>
<dbReference type="Pfam" id="PF13649">
    <property type="entry name" value="Methyltransf_25"/>
    <property type="match status" value="1"/>
</dbReference>
<dbReference type="EMBL" id="PDJK01000002">
    <property type="protein sequence ID" value="PFG50517.1"/>
    <property type="molecule type" value="Genomic_DNA"/>
</dbReference>
<organism evidence="2 3">
    <name type="scientific">Amycolatopsis sulphurea</name>
    <dbReference type="NCBI Taxonomy" id="76022"/>
    <lineage>
        <taxon>Bacteria</taxon>
        <taxon>Bacillati</taxon>
        <taxon>Actinomycetota</taxon>
        <taxon>Actinomycetes</taxon>
        <taxon>Pseudonocardiales</taxon>
        <taxon>Pseudonocardiaceae</taxon>
        <taxon>Amycolatopsis</taxon>
    </lineage>
</organism>
<sequence>MTTGDNTGLLEQALEQPFGPDALSVEFEHSPLPRMPQPVPWWRREPGAEDPVDHAALDWVDHGYILDVGCSTGRHLETRAARGVPGHGIDVSPASIALAKQAGVSCCEADVFAYTPPHPVDVVLAVGGNGGMAGSLAAFPGFLSRLASWLTADGRIVLTVSGWSRFPPGRLHLDAAPGYPGDVRMRFRLGARTGPWFP</sequence>
<keyword evidence="3" id="KW-1185">Reference proteome</keyword>
<keyword evidence="2" id="KW-0808">Transferase</keyword>
<feature type="domain" description="Methyltransferase" evidence="1">
    <location>
        <begin position="65"/>
        <end position="150"/>
    </location>
</feature>
<name>A0A2A9FGD4_9PSEU</name>
<dbReference type="RefSeq" id="WP_098514229.1">
    <property type="nucleotide sequence ID" value="NZ_JBIAKZ010000003.1"/>
</dbReference>
<keyword evidence="2" id="KW-0489">Methyltransferase</keyword>
<gene>
    <name evidence="2" type="ORF">ATK36_5757</name>
</gene>
<evidence type="ECO:0000313" key="3">
    <source>
        <dbReference type="Proteomes" id="UP000243542"/>
    </source>
</evidence>
<dbReference type="Gene3D" id="3.40.50.150">
    <property type="entry name" value="Vaccinia Virus protein VP39"/>
    <property type="match status" value="1"/>
</dbReference>
<evidence type="ECO:0000313" key="2">
    <source>
        <dbReference type="EMBL" id="PFG50517.1"/>
    </source>
</evidence>
<dbReference type="CDD" id="cd02440">
    <property type="entry name" value="AdoMet_MTases"/>
    <property type="match status" value="1"/>
</dbReference>
<dbReference type="InterPro" id="IPR041698">
    <property type="entry name" value="Methyltransf_25"/>
</dbReference>
<reference evidence="2 3" key="1">
    <citation type="submission" date="2017-10" db="EMBL/GenBank/DDBJ databases">
        <title>Sequencing the genomes of 1000 actinobacteria strains.</title>
        <authorList>
            <person name="Klenk H.-P."/>
        </authorList>
    </citation>
    <scope>NUCLEOTIDE SEQUENCE [LARGE SCALE GENOMIC DNA]</scope>
    <source>
        <strain evidence="2 3">DSM 46092</strain>
    </source>
</reference>
<protein>
    <submittedName>
        <fullName evidence="2">Methyltransferase family protein</fullName>
    </submittedName>
</protein>
<dbReference type="SUPFAM" id="SSF53335">
    <property type="entry name" value="S-adenosyl-L-methionine-dependent methyltransferases"/>
    <property type="match status" value="1"/>
</dbReference>
<evidence type="ECO:0000259" key="1">
    <source>
        <dbReference type="Pfam" id="PF13649"/>
    </source>
</evidence>
<dbReference type="AlphaFoldDB" id="A0A2A9FGD4"/>
<accession>A0A2A9FGD4</accession>
<dbReference type="InterPro" id="IPR029063">
    <property type="entry name" value="SAM-dependent_MTases_sf"/>
</dbReference>
<proteinExistence type="predicted"/>
<dbReference type="GO" id="GO:0032259">
    <property type="term" value="P:methylation"/>
    <property type="evidence" value="ECO:0007669"/>
    <property type="project" value="UniProtKB-KW"/>
</dbReference>
<dbReference type="GO" id="GO:0008168">
    <property type="term" value="F:methyltransferase activity"/>
    <property type="evidence" value="ECO:0007669"/>
    <property type="project" value="UniProtKB-KW"/>
</dbReference>
<comment type="caution">
    <text evidence="2">The sequence shown here is derived from an EMBL/GenBank/DDBJ whole genome shotgun (WGS) entry which is preliminary data.</text>
</comment>